<dbReference type="Proteomes" id="UP001174936">
    <property type="component" value="Unassembled WGS sequence"/>
</dbReference>
<feature type="region of interest" description="Disordered" evidence="1">
    <location>
        <begin position="1"/>
        <end position="24"/>
    </location>
</feature>
<dbReference type="Pfam" id="PF02170">
    <property type="entry name" value="PAZ"/>
    <property type="match status" value="1"/>
</dbReference>
<dbReference type="InterPro" id="IPR036397">
    <property type="entry name" value="RNaseH_sf"/>
</dbReference>
<dbReference type="SMART" id="SM01163">
    <property type="entry name" value="DUF1785"/>
    <property type="match status" value="1"/>
</dbReference>
<gene>
    <name evidence="3" type="ORF">B0T16DRAFT_335115</name>
</gene>
<dbReference type="Gene3D" id="3.40.50.2300">
    <property type="match status" value="1"/>
</dbReference>
<dbReference type="InterPro" id="IPR036085">
    <property type="entry name" value="PAZ_dom_sf"/>
</dbReference>
<dbReference type="CDD" id="cd02846">
    <property type="entry name" value="PAZ_argonaute_like"/>
    <property type="match status" value="1"/>
</dbReference>
<keyword evidence="4" id="KW-1185">Reference proteome</keyword>
<feature type="compositionally biased region" description="Basic and acidic residues" evidence="1">
    <location>
        <begin position="314"/>
        <end position="324"/>
    </location>
</feature>
<dbReference type="AlphaFoldDB" id="A0AA40CJF9"/>
<dbReference type="Pfam" id="PF02171">
    <property type="entry name" value="Piwi"/>
    <property type="match status" value="1"/>
</dbReference>
<dbReference type="SMART" id="SM00950">
    <property type="entry name" value="Piwi"/>
    <property type="match status" value="1"/>
</dbReference>
<protein>
    <submittedName>
        <fullName evidence="3">Ribonuclease H-like domain-containing protein</fullName>
    </submittedName>
</protein>
<comment type="caution">
    <text evidence="3">The sequence shown here is derived from an EMBL/GenBank/DDBJ whole genome shotgun (WGS) entry which is preliminary data.</text>
</comment>
<dbReference type="InterPro" id="IPR014811">
    <property type="entry name" value="ArgoL1"/>
</dbReference>
<dbReference type="GO" id="GO:0003723">
    <property type="term" value="F:RNA binding"/>
    <property type="evidence" value="ECO:0007669"/>
    <property type="project" value="InterPro"/>
</dbReference>
<dbReference type="CDD" id="cd04657">
    <property type="entry name" value="Piwi_ago-like"/>
    <property type="match status" value="1"/>
</dbReference>
<dbReference type="Gene3D" id="3.30.420.10">
    <property type="entry name" value="Ribonuclease H-like superfamily/Ribonuclease H"/>
    <property type="match status" value="1"/>
</dbReference>
<evidence type="ECO:0000313" key="4">
    <source>
        <dbReference type="Proteomes" id="UP001174936"/>
    </source>
</evidence>
<sequence>MTISGSGSGSGLPPGSDNHFPPRPSFGSAGSNILLWANYFALNINAKPLWKYFITVERLDKPTKGPPNTKGKDGQKGDGKDDAENQVRGRKLFKIIELALKSFGPTVTLASDYKAQVIALQELKFPSDGVQVVLADTSRPEKWTVLFHPADVDMGRLLSYLKSMKDPGNETLFPKFPAEIDALNIILGHTTRSDPKSTAIGSSRFFAVDDARKESAPGLDRAWVEILRGYFQSVRPATGRLLLNTNATHGVFRRPVNVGNFLAGMGISCDPKFANQLRDINRVLALSRVEVTIPSPKNPIVSTAKTVGFCTSRDGSKGRGKDGQEPPQFRPHPTFPFRGPGDVQFFLRQPQPKDPKTVVPPAPGKLQYGTYVTVQNYYLAKYNYKVNASLPLINVGSRDRPVYVAAELVTILPGQAMKTRLRPDESDAMIKFACRAPPENAESIVTRGRALLRLDEGKNSLLNKFGITVGKSLVTVVGRELQPPTLSYTGAPVLPRDGGWLMRGVKVVKPGRRIASWTYLYAASLGNDAGPTAKKFVDFLSRGMGIDIETKPPQGGGVNFNSRQLETLKPAMAKIASSKPHLVIVFLDSKDAATYNYIKQLADCDLGFHTVCVTPKVFDQKGQDGFFANVGLKVNMKFGGVNHRLAQGMELIGKGKTMVVGYDVTHPTNLPPDAAKNAPSIAGLVASIDKELSQWPAHVWDMKPTQEMLDGGLIGAFQSRLRLWQKTNNRELPQNLLIYRDGVSEGQFVQVLDHELPHIRKACEQMYPPKNQPRITLIVSVKRHQTRFFPTDPDHIHPRSKSPKEGTVVDRGVTNVRCWDFFLQAHASLQGTARPAHYTVLLDEIFRKDYGKKAADVLEKVTHDMCYMFGRATKAVSICPPAYYADLVCTRSRCHNSSLFDGLETASVSTATSQGERLKPVHANVQDAMYYI</sequence>
<evidence type="ECO:0000256" key="1">
    <source>
        <dbReference type="SAM" id="MobiDB-lite"/>
    </source>
</evidence>
<dbReference type="InterPro" id="IPR045246">
    <property type="entry name" value="Piwi_ago-like"/>
</dbReference>
<dbReference type="PANTHER" id="PTHR22891">
    <property type="entry name" value="EUKARYOTIC TRANSLATION INITIATION FACTOR 2C"/>
    <property type="match status" value="1"/>
</dbReference>
<proteinExistence type="predicted"/>
<dbReference type="EMBL" id="JAULSV010000006">
    <property type="protein sequence ID" value="KAK0641136.1"/>
    <property type="molecule type" value="Genomic_DNA"/>
</dbReference>
<reference evidence="3" key="1">
    <citation type="submission" date="2023-06" db="EMBL/GenBank/DDBJ databases">
        <title>Genome-scale phylogeny and comparative genomics of the fungal order Sordariales.</title>
        <authorList>
            <consortium name="Lawrence Berkeley National Laboratory"/>
            <person name="Hensen N."/>
            <person name="Bonometti L."/>
            <person name="Westerberg I."/>
            <person name="Brannstrom I.O."/>
            <person name="Guillou S."/>
            <person name="Cros-Aarteil S."/>
            <person name="Calhoun S."/>
            <person name="Haridas S."/>
            <person name="Kuo A."/>
            <person name="Mondo S."/>
            <person name="Pangilinan J."/>
            <person name="Riley R."/>
            <person name="Labutti K."/>
            <person name="Andreopoulos B."/>
            <person name="Lipzen A."/>
            <person name="Chen C."/>
            <person name="Yanf M."/>
            <person name="Daum C."/>
            <person name="Ng V."/>
            <person name="Clum A."/>
            <person name="Steindorff A."/>
            <person name="Ohm R."/>
            <person name="Martin F."/>
            <person name="Silar P."/>
            <person name="Natvig D."/>
            <person name="Lalanne C."/>
            <person name="Gautier V."/>
            <person name="Ament-Velasquez S.L."/>
            <person name="Kruys A."/>
            <person name="Hutchinson M.I."/>
            <person name="Powell A.J."/>
            <person name="Barry K."/>
            <person name="Miller A.N."/>
            <person name="Grigoriev I.V."/>
            <person name="Debuchy R."/>
            <person name="Gladieux P."/>
            <person name="Thoren M.H."/>
            <person name="Johannesson H."/>
        </authorList>
    </citation>
    <scope>NUCLEOTIDE SEQUENCE</scope>
    <source>
        <strain evidence="3">SMH2532-1</strain>
    </source>
</reference>
<name>A0AA40CJF9_9PEZI</name>
<dbReference type="Pfam" id="PF08699">
    <property type="entry name" value="ArgoL1"/>
    <property type="match status" value="1"/>
</dbReference>
<feature type="compositionally biased region" description="Gly residues" evidence="1">
    <location>
        <begin position="1"/>
        <end position="12"/>
    </location>
</feature>
<feature type="region of interest" description="Disordered" evidence="1">
    <location>
        <begin position="311"/>
        <end position="334"/>
    </location>
</feature>
<feature type="compositionally biased region" description="Basic and acidic residues" evidence="1">
    <location>
        <begin position="70"/>
        <end position="84"/>
    </location>
</feature>
<dbReference type="InterPro" id="IPR012337">
    <property type="entry name" value="RNaseH-like_sf"/>
</dbReference>
<dbReference type="Pfam" id="PF16488">
    <property type="entry name" value="ArgoL2"/>
    <property type="match status" value="1"/>
</dbReference>
<evidence type="ECO:0000259" key="2">
    <source>
        <dbReference type="PROSITE" id="PS50822"/>
    </source>
</evidence>
<dbReference type="InterPro" id="IPR003165">
    <property type="entry name" value="Piwi"/>
</dbReference>
<feature type="region of interest" description="Disordered" evidence="1">
    <location>
        <begin position="61"/>
        <end position="84"/>
    </location>
</feature>
<dbReference type="InterPro" id="IPR032472">
    <property type="entry name" value="ArgoL2"/>
</dbReference>
<feature type="domain" description="Piwi" evidence="2">
    <location>
        <begin position="582"/>
        <end position="888"/>
    </location>
</feature>
<dbReference type="SUPFAM" id="SSF101690">
    <property type="entry name" value="PAZ domain"/>
    <property type="match status" value="1"/>
</dbReference>
<organism evidence="3 4">
    <name type="scientific">Cercophora newfieldiana</name>
    <dbReference type="NCBI Taxonomy" id="92897"/>
    <lineage>
        <taxon>Eukaryota</taxon>
        <taxon>Fungi</taxon>
        <taxon>Dikarya</taxon>
        <taxon>Ascomycota</taxon>
        <taxon>Pezizomycotina</taxon>
        <taxon>Sordariomycetes</taxon>
        <taxon>Sordariomycetidae</taxon>
        <taxon>Sordariales</taxon>
        <taxon>Lasiosphaeriaceae</taxon>
        <taxon>Cercophora</taxon>
    </lineage>
</organism>
<dbReference type="Gene3D" id="2.170.260.10">
    <property type="entry name" value="paz domain"/>
    <property type="match status" value="1"/>
</dbReference>
<dbReference type="PROSITE" id="PS50822">
    <property type="entry name" value="PIWI"/>
    <property type="match status" value="1"/>
</dbReference>
<accession>A0AA40CJF9</accession>
<dbReference type="SUPFAM" id="SSF53098">
    <property type="entry name" value="Ribonuclease H-like"/>
    <property type="match status" value="1"/>
</dbReference>
<evidence type="ECO:0000313" key="3">
    <source>
        <dbReference type="EMBL" id="KAK0641136.1"/>
    </source>
</evidence>
<dbReference type="InterPro" id="IPR003100">
    <property type="entry name" value="PAZ_dom"/>
</dbReference>